<dbReference type="Proteomes" id="UP000290407">
    <property type="component" value="Unassembled WGS sequence"/>
</dbReference>
<evidence type="ECO:0000313" key="1">
    <source>
        <dbReference type="EMBL" id="RYC69980.1"/>
    </source>
</evidence>
<organism evidence="1 2">
    <name type="scientific">Spirosoma sordidisoli</name>
    <dbReference type="NCBI Taxonomy" id="2502893"/>
    <lineage>
        <taxon>Bacteria</taxon>
        <taxon>Pseudomonadati</taxon>
        <taxon>Bacteroidota</taxon>
        <taxon>Cytophagia</taxon>
        <taxon>Cytophagales</taxon>
        <taxon>Cytophagaceae</taxon>
        <taxon>Spirosoma</taxon>
    </lineage>
</organism>
<sequence>MNTFFALALACTLSTAPNTDDKTLSRETTTYVVTNKMAIWLTEAGKLKLSVGQHDGSAVIKLFDHKGTLYTNRVGLRKGIHQTFDLTQITEGTYHIEVTIGDEVVVKTIRVERHQSPVFRLG</sequence>
<gene>
    <name evidence="1" type="ORF">EQG79_08890</name>
</gene>
<evidence type="ECO:0008006" key="3">
    <source>
        <dbReference type="Google" id="ProtNLM"/>
    </source>
</evidence>
<reference evidence="1 2" key="1">
    <citation type="submission" date="2019-01" db="EMBL/GenBank/DDBJ databases">
        <title>Spirosoma flava sp. nov., a propanil-degrading bacterium isolated from herbicide-contaminated soil.</title>
        <authorList>
            <person name="Zhang L."/>
            <person name="Jiang J.-D."/>
        </authorList>
    </citation>
    <scope>NUCLEOTIDE SEQUENCE [LARGE SCALE GENOMIC DNA]</scope>
    <source>
        <strain evidence="1 2">TY50</strain>
    </source>
</reference>
<keyword evidence="2" id="KW-1185">Reference proteome</keyword>
<name>A0A4Q2UQQ0_9BACT</name>
<dbReference type="RefSeq" id="WP_129601217.1">
    <property type="nucleotide sequence ID" value="NZ_SBLB01000002.1"/>
</dbReference>
<comment type="caution">
    <text evidence="1">The sequence shown here is derived from an EMBL/GenBank/DDBJ whole genome shotgun (WGS) entry which is preliminary data.</text>
</comment>
<evidence type="ECO:0000313" key="2">
    <source>
        <dbReference type="Proteomes" id="UP000290407"/>
    </source>
</evidence>
<protein>
    <recommendedName>
        <fullName evidence="3">T9SS type A sorting domain-containing protein</fullName>
    </recommendedName>
</protein>
<accession>A0A4Q2UQQ0</accession>
<dbReference type="EMBL" id="SBLB01000002">
    <property type="protein sequence ID" value="RYC69980.1"/>
    <property type="molecule type" value="Genomic_DNA"/>
</dbReference>
<dbReference type="AlphaFoldDB" id="A0A4Q2UQQ0"/>
<proteinExistence type="predicted"/>